<dbReference type="Gramene" id="Os12t0409600-01">
    <property type="protein sequence ID" value="Os12t0409600-01"/>
    <property type="gene ID" value="Os12g0409600"/>
</dbReference>
<organism evidence="2 3">
    <name type="scientific">Oryza sativa subsp. japonica</name>
    <name type="common">Rice</name>
    <dbReference type="NCBI Taxonomy" id="39947"/>
    <lineage>
        <taxon>Eukaryota</taxon>
        <taxon>Viridiplantae</taxon>
        <taxon>Streptophyta</taxon>
        <taxon>Embryophyta</taxon>
        <taxon>Tracheophyta</taxon>
        <taxon>Spermatophyta</taxon>
        <taxon>Magnoliopsida</taxon>
        <taxon>Liliopsida</taxon>
        <taxon>Poales</taxon>
        <taxon>Poaceae</taxon>
        <taxon>BOP clade</taxon>
        <taxon>Oryzoideae</taxon>
        <taxon>Oryzeae</taxon>
        <taxon>Oryzinae</taxon>
        <taxon>Oryza</taxon>
        <taxon>Oryza sativa</taxon>
    </lineage>
</organism>
<evidence type="ECO:0007829" key="4">
    <source>
        <dbReference type="PeptideAtlas" id="A0A0P0YA01"/>
    </source>
</evidence>
<keyword evidence="4 5" id="KW-1267">Proteomics identification</keyword>
<keyword evidence="3" id="KW-1185">Reference proteome</keyword>
<sequence length="147" mass="16431">KVDYRTAVAIPQKLSQLKLVKDITPHTATQKPATIAAKAIHQKKRKANSDPGESPLARHKPTINDVPPSPFERSSVSSIPHHFSKAMLTDNLRSLTKLHLADELPRTLTTSTKNDDMRFLTRSELMENLRFLAKNHNFSNVATNDGN</sequence>
<proteinExistence type="evidence at protein level"/>
<gene>
    <name evidence="2" type="ordered locus">Os12g0409600</name>
    <name evidence="2" type="ORF">OSNPB_120409600</name>
</gene>
<name>A0A0P0YA01_ORYSJ</name>
<reference evidence="2 3" key="2">
    <citation type="journal article" date="2013" name="Plant Cell Physiol.">
        <title>Rice Annotation Project Database (RAP-DB): an integrative and interactive database for rice genomics.</title>
        <authorList>
            <person name="Sakai H."/>
            <person name="Lee S.S."/>
            <person name="Tanaka T."/>
            <person name="Numa H."/>
            <person name="Kim J."/>
            <person name="Kawahara Y."/>
            <person name="Wakimoto H."/>
            <person name="Yang C.C."/>
            <person name="Iwamoto M."/>
            <person name="Abe T."/>
            <person name="Yamada Y."/>
            <person name="Muto A."/>
            <person name="Inokuchi H."/>
            <person name="Ikemura T."/>
            <person name="Matsumoto T."/>
            <person name="Sasaki T."/>
            <person name="Itoh T."/>
        </authorList>
    </citation>
    <scope>NUCLEOTIDE SEQUENCE [LARGE SCALE GENOMIC DNA]</scope>
    <source>
        <strain evidence="3">cv. Nipponbare</strain>
    </source>
</reference>
<evidence type="ECO:0007829" key="5">
    <source>
        <dbReference type="ProteomicsDB" id="A0A0P0YA01"/>
    </source>
</evidence>
<dbReference type="PaxDb" id="39947-A0A0P0YA01"/>
<accession>A0A0P0YA01</accession>
<reference evidence="2 3" key="3">
    <citation type="journal article" date="2013" name="Rice">
        <title>Improvement of the Oryza sativa Nipponbare reference genome using next generation sequence and optical map data.</title>
        <authorList>
            <person name="Kawahara Y."/>
            <person name="de la Bastide M."/>
            <person name="Hamilton J.P."/>
            <person name="Kanamori H."/>
            <person name="McCombie W.R."/>
            <person name="Ouyang S."/>
            <person name="Schwartz D.C."/>
            <person name="Tanaka T."/>
            <person name="Wu J."/>
            <person name="Zhou S."/>
            <person name="Childs K.L."/>
            <person name="Davidson R.M."/>
            <person name="Lin H."/>
            <person name="Quesada-Ocampo L."/>
            <person name="Vaillancourt B."/>
            <person name="Sakai H."/>
            <person name="Lee S.S."/>
            <person name="Kim J."/>
            <person name="Numa H."/>
            <person name="Itoh T."/>
            <person name="Buell C.R."/>
            <person name="Matsumoto T."/>
        </authorList>
    </citation>
    <scope>NUCLEOTIDE SEQUENCE [LARGE SCALE GENOMIC DNA]</scope>
    <source>
        <strain evidence="3">cv. Nipponbare</strain>
    </source>
</reference>
<evidence type="ECO:0000313" key="3">
    <source>
        <dbReference type="Proteomes" id="UP000059680"/>
    </source>
</evidence>
<dbReference type="EMBL" id="AP014968">
    <property type="protein sequence ID" value="BAT16855.1"/>
    <property type="molecule type" value="Genomic_DNA"/>
</dbReference>
<evidence type="ECO:0000256" key="1">
    <source>
        <dbReference type="SAM" id="MobiDB-lite"/>
    </source>
</evidence>
<dbReference type="InParanoid" id="A0A0P0YA01"/>
<evidence type="ECO:0000313" key="2">
    <source>
        <dbReference type="EMBL" id="BAT16855.1"/>
    </source>
</evidence>
<feature type="non-terminal residue" evidence="2">
    <location>
        <position position="1"/>
    </location>
</feature>
<dbReference type="Proteomes" id="UP000059680">
    <property type="component" value="Chromosome 12"/>
</dbReference>
<protein>
    <submittedName>
        <fullName evidence="2">Os12g0409600 protein</fullName>
    </submittedName>
</protein>
<reference evidence="3" key="1">
    <citation type="journal article" date="2005" name="Nature">
        <title>The map-based sequence of the rice genome.</title>
        <authorList>
            <consortium name="International rice genome sequencing project (IRGSP)"/>
            <person name="Matsumoto T."/>
            <person name="Wu J."/>
            <person name="Kanamori H."/>
            <person name="Katayose Y."/>
            <person name="Fujisawa M."/>
            <person name="Namiki N."/>
            <person name="Mizuno H."/>
            <person name="Yamamoto K."/>
            <person name="Antonio B.A."/>
            <person name="Baba T."/>
            <person name="Sakata K."/>
            <person name="Nagamura Y."/>
            <person name="Aoki H."/>
            <person name="Arikawa K."/>
            <person name="Arita K."/>
            <person name="Bito T."/>
            <person name="Chiden Y."/>
            <person name="Fujitsuka N."/>
            <person name="Fukunaka R."/>
            <person name="Hamada M."/>
            <person name="Harada C."/>
            <person name="Hayashi A."/>
            <person name="Hijishita S."/>
            <person name="Honda M."/>
            <person name="Hosokawa S."/>
            <person name="Ichikawa Y."/>
            <person name="Idonuma A."/>
            <person name="Iijima M."/>
            <person name="Ikeda M."/>
            <person name="Ikeno M."/>
            <person name="Ito K."/>
            <person name="Ito S."/>
            <person name="Ito T."/>
            <person name="Ito Y."/>
            <person name="Ito Y."/>
            <person name="Iwabuchi A."/>
            <person name="Kamiya K."/>
            <person name="Karasawa W."/>
            <person name="Kurita K."/>
            <person name="Katagiri S."/>
            <person name="Kikuta A."/>
            <person name="Kobayashi H."/>
            <person name="Kobayashi N."/>
            <person name="Machita K."/>
            <person name="Maehara T."/>
            <person name="Masukawa M."/>
            <person name="Mizubayashi T."/>
            <person name="Mukai Y."/>
            <person name="Nagasaki H."/>
            <person name="Nagata Y."/>
            <person name="Naito S."/>
            <person name="Nakashima M."/>
            <person name="Nakama Y."/>
            <person name="Nakamichi Y."/>
            <person name="Nakamura M."/>
            <person name="Meguro A."/>
            <person name="Negishi M."/>
            <person name="Ohta I."/>
            <person name="Ohta T."/>
            <person name="Okamoto M."/>
            <person name="Ono N."/>
            <person name="Saji S."/>
            <person name="Sakaguchi M."/>
            <person name="Sakai K."/>
            <person name="Shibata M."/>
            <person name="Shimokawa T."/>
            <person name="Song J."/>
            <person name="Takazaki Y."/>
            <person name="Terasawa K."/>
            <person name="Tsugane M."/>
            <person name="Tsuji K."/>
            <person name="Ueda S."/>
            <person name="Waki K."/>
            <person name="Yamagata H."/>
            <person name="Yamamoto M."/>
            <person name="Yamamoto S."/>
            <person name="Yamane H."/>
            <person name="Yoshiki S."/>
            <person name="Yoshihara R."/>
            <person name="Yukawa K."/>
            <person name="Zhong H."/>
            <person name="Yano M."/>
            <person name="Yuan Q."/>
            <person name="Ouyang S."/>
            <person name="Liu J."/>
            <person name="Jones K.M."/>
            <person name="Gansberger K."/>
            <person name="Moffat K."/>
            <person name="Hill J."/>
            <person name="Bera J."/>
            <person name="Fadrosh D."/>
            <person name="Jin S."/>
            <person name="Johri S."/>
            <person name="Kim M."/>
            <person name="Overton L."/>
            <person name="Reardon M."/>
            <person name="Tsitrin T."/>
            <person name="Vuong H."/>
            <person name="Weaver B."/>
            <person name="Ciecko A."/>
            <person name="Tallon L."/>
            <person name="Jackson J."/>
            <person name="Pai G."/>
            <person name="Aken S.V."/>
            <person name="Utterback T."/>
            <person name="Reidmuller S."/>
            <person name="Feldblyum T."/>
            <person name="Hsiao J."/>
            <person name="Zismann V."/>
            <person name="Iobst S."/>
            <person name="de Vazeille A.R."/>
            <person name="Buell C.R."/>
            <person name="Ying K."/>
            <person name="Li Y."/>
            <person name="Lu T."/>
            <person name="Huang Y."/>
            <person name="Zhao Q."/>
            <person name="Feng Q."/>
            <person name="Zhang L."/>
            <person name="Zhu J."/>
            <person name="Weng Q."/>
            <person name="Mu J."/>
            <person name="Lu Y."/>
            <person name="Fan D."/>
            <person name="Liu Y."/>
            <person name="Guan J."/>
            <person name="Zhang Y."/>
            <person name="Yu S."/>
            <person name="Liu X."/>
            <person name="Zhang Y."/>
            <person name="Hong G."/>
            <person name="Han B."/>
            <person name="Choisne N."/>
            <person name="Demange N."/>
            <person name="Orjeda G."/>
            <person name="Samain S."/>
            <person name="Cattolico L."/>
            <person name="Pelletier E."/>
            <person name="Couloux A."/>
            <person name="Segurens B."/>
            <person name="Wincker P."/>
            <person name="D'Hont A."/>
            <person name="Scarpelli C."/>
            <person name="Weissenbach J."/>
            <person name="Salanoubat M."/>
            <person name="Quetier F."/>
            <person name="Yu Y."/>
            <person name="Kim H.R."/>
            <person name="Rambo T."/>
            <person name="Currie J."/>
            <person name="Collura K."/>
            <person name="Luo M."/>
            <person name="Yang T."/>
            <person name="Ammiraju J.S.S."/>
            <person name="Engler F."/>
            <person name="Soderlund C."/>
            <person name="Wing R.A."/>
            <person name="Palmer L.E."/>
            <person name="de la Bastide M."/>
            <person name="Spiegel L."/>
            <person name="Nascimento L."/>
            <person name="Zutavern T."/>
            <person name="O'Shaughnessy A."/>
            <person name="Dike S."/>
            <person name="Dedhia N."/>
            <person name="Preston R."/>
            <person name="Balija V."/>
            <person name="McCombie W.R."/>
            <person name="Chow T."/>
            <person name="Chen H."/>
            <person name="Chung M."/>
            <person name="Chen C."/>
            <person name="Shaw J."/>
            <person name="Wu H."/>
            <person name="Hsiao K."/>
            <person name="Chao Y."/>
            <person name="Chu M."/>
            <person name="Cheng C."/>
            <person name="Hour A."/>
            <person name="Lee P."/>
            <person name="Lin S."/>
            <person name="Lin Y."/>
            <person name="Liou J."/>
            <person name="Liu S."/>
            <person name="Hsing Y."/>
            <person name="Raghuvanshi S."/>
            <person name="Mohanty A."/>
            <person name="Bharti A.K."/>
            <person name="Gaur A."/>
            <person name="Gupta V."/>
            <person name="Kumar D."/>
            <person name="Ravi V."/>
            <person name="Vij S."/>
            <person name="Kapur A."/>
            <person name="Khurana P."/>
            <person name="Khurana P."/>
            <person name="Khurana J.P."/>
            <person name="Tyagi A.K."/>
            <person name="Gaikwad K."/>
            <person name="Singh A."/>
            <person name="Dalal V."/>
            <person name="Srivastava S."/>
            <person name="Dixit A."/>
            <person name="Pal A.K."/>
            <person name="Ghazi I.A."/>
            <person name="Yadav M."/>
            <person name="Pandit A."/>
            <person name="Bhargava A."/>
            <person name="Sureshbabu K."/>
            <person name="Batra K."/>
            <person name="Sharma T.R."/>
            <person name="Mohapatra T."/>
            <person name="Singh N.K."/>
            <person name="Messing J."/>
            <person name="Nelson A.B."/>
            <person name="Fuks G."/>
            <person name="Kavchok S."/>
            <person name="Keizer G."/>
            <person name="Linton E."/>
            <person name="Llaca V."/>
            <person name="Song R."/>
            <person name="Tanyolac B."/>
            <person name="Young S."/>
            <person name="Ho-Il K."/>
            <person name="Hahn J.H."/>
            <person name="Sangsakoo G."/>
            <person name="Vanavichit A."/>
            <person name="de Mattos Luiz.A.T."/>
            <person name="Zimmer P.D."/>
            <person name="Malone G."/>
            <person name="Dellagostin O."/>
            <person name="de Oliveira A.C."/>
            <person name="Bevan M."/>
            <person name="Bancroft I."/>
            <person name="Minx P."/>
            <person name="Cordum H."/>
            <person name="Wilson R."/>
            <person name="Cheng Z."/>
            <person name="Jin W."/>
            <person name="Jiang J."/>
            <person name="Leong S.A."/>
            <person name="Iwama H."/>
            <person name="Gojobori T."/>
            <person name="Itoh T."/>
            <person name="Niimura Y."/>
            <person name="Fujii Y."/>
            <person name="Habara T."/>
            <person name="Sakai H."/>
            <person name="Sato Y."/>
            <person name="Wilson G."/>
            <person name="Kumar K."/>
            <person name="McCouch S."/>
            <person name="Juretic N."/>
            <person name="Hoen D."/>
            <person name="Wright S."/>
            <person name="Bruskiewich R."/>
            <person name="Bureau T."/>
            <person name="Miyao A."/>
            <person name="Hirochika H."/>
            <person name="Nishikawa T."/>
            <person name="Kadowaki K."/>
            <person name="Sugiura M."/>
            <person name="Burr B."/>
            <person name="Sasaki T."/>
        </authorList>
    </citation>
    <scope>NUCLEOTIDE SEQUENCE [LARGE SCALE GENOMIC DNA]</scope>
    <source>
        <strain evidence="3">cv. Nipponbare</strain>
    </source>
</reference>
<dbReference type="AlphaFoldDB" id="A0A0P0YA01"/>
<feature type="region of interest" description="Disordered" evidence="1">
    <location>
        <begin position="38"/>
        <end position="78"/>
    </location>
</feature>